<evidence type="ECO:0000256" key="1">
    <source>
        <dbReference type="SAM" id="SignalP"/>
    </source>
</evidence>
<gene>
    <name evidence="2" type="ORF">AYBTSS11_LOCUS14135</name>
</gene>
<reference evidence="2" key="1">
    <citation type="submission" date="2023-10" db="EMBL/GenBank/DDBJ databases">
        <authorList>
            <person name="Domelevo Entfellner J.-B."/>
        </authorList>
    </citation>
    <scope>NUCLEOTIDE SEQUENCE</scope>
</reference>
<evidence type="ECO:0000313" key="3">
    <source>
        <dbReference type="Proteomes" id="UP001189624"/>
    </source>
</evidence>
<name>A0AA86T469_9FABA</name>
<feature type="chain" id="PRO_5041707254" evidence="1">
    <location>
        <begin position="21"/>
        <end position="95"/>
    </location>
</feature>
<dbReference type="EMBL" id="OY731401">
    <property type="protein sequence ID" value="CAJ1950214.1"/>
    <property type="molecule type" value="Genomic_DNA"/>
</dbReference>
<protein>
    <submittedName>
        <fullName evidence="2">Uncharacterized protein</fullName>
    </submittedName>
</protein>
<accession>A0AA86T469</accession>
<proteinExistence type="predicted"/>
<dbReference type="AlphaFoldDB" id="A0AA86T469"/>
<dbReference type="Gramene" id="rna-AYBTSS11_LOCUS14135">
    <property type="protein sequence ID" value="CAJ1950214.1"/>
    <property type="gene ID" value="gene-AYBTSS11_LOCUS14135"/>
</dbReference>
<keyword evidence="3" id="KW-1185">Reference proteome</keyword>
<dbReference type="Proteomes" id="UP001189624">
    <property type="component" value="Chromosome 4"/>
</dbReference>
<keyword evidence="1" id="KW-0732">Signal</keyword>
<evidence type="ECO:0000313" key="2">
    <source>
        <dbReference type="EMBL" id="CAJ1950214.1"/>
    </source>
</evidence>
<organism evidence="2 3">
    <name type="scientific">Sphenostylis stenocarpa</name>
    <dbReference type="NCBI Taxonomy" id="92480"/>
    <lineage>
        <taxon>Eukaryota</taxon>
        <taxon>Viridiplantae</taxon>
        <taxon>Streptophyta</taxon>
        <taxon>Embryophyta</taxon>
        <taxon>Tracheophyta</taxon>
        <taxon>Spermatophyta</taxon>
        <taxon>Magnoliopsida</taxon>
        <taxon>eudicotyledons</taxon>
        <taxon>Gunneridae</taxon>
        <taxon>Pentapetalae</taxon>
        <taxon>rosids</taxon>
        <taxon>fabids</taxon>
        <taxon>Fabales</taxon>
        <taxon>Fabaceae</taxon>
        <taxon>Papilionoideae</taxon>
        <taxon>50 kb inversion clade</taxon>
        <taxon>NPAAA clade</taxon>
        <taxon>indigoferoid/millettioid clade</taxon>
        <taxon>Phaseoleae</taxon>
        <taxon>Sphenostylis</taxon>
    </lineage>
</organism>
<feature type="signal peptide" evidence="1">
    <location>
        <begin position="1"/>
        <end position="20"/>
    </location>
</feature>
<sequence>MKLVYLQLRLFLYPTMGVASSQVNVEGEVLLRLTDSKDQTLAYPKATGAIWSPRDKVNGFVNTLEVELEVLQVELEDEALPLPLLGGFRMGDKIC</sequence>